<name>A0A7C9TQR2_9MICO</name>
<keyword evidence="2" id="KW-1185">Reference proteome</keyword>
<dbReference type="Proteomes" id="UP000479756">
    <property type="component" value="Unassembled WGS sequence"/>
</dbReference>
<reference evidence="1 2" key="1">
    <citation type="journal article" date="2014" name="Int. J. Syst. Evol. Microbiol.">
        <title>Description of Galbitalea soli gen. nov., sp. nov., and Frondihabitans sucicola sp. nov.</title>
        <authorList>
            <person name="Kim S.J."/>
            <person name="Lim J.M."/>
            <person name="Ahn J.H."/>
            <person name="Weon H.Y."/>
            <person name="Hamada M."/>
            <person name="Suzuki K."/>
            <person name="Ahn T.Y."/>
            <person name="Kwon S.W."/>
        </authorList>
    </citation>
    <scope>NUCLEOTIDE SEQUENCE [LARGE SCALE GENOMIC DNA]</scope>
    <source>
        <strain evidence="1 2">NBRC 108727</strain>
    </source>
</reference>
<accession>A0A7C9TQR2</accession>
<dbReference type="RefSeq" id="WP_163472126.1">
    <property type="nucleotide sequence ID" value="NZ_JAAGWZ010000001.1"/>
</dbReference>
<proteinExistence type="predicted"/>
<dbReference type="EMBL" id="JAAGWZ010000001">
    <property type="protein sequence ID" value="NEM90483.1"/>
    <property type="molecule type" value="Genomic_DNA"/>
</dbReference>
<comment type="caution">
    <text evidence="1">The sequence shown here is derived from an EMBL/GenBank/DDBJ whole genome shotgun (WGS) entry which is preliminary data.</text>
</comment>
<evidence type="ECO:0000313" key="1">
    <source>
        <dbReference type="EMBL" id="NEM90483.1"/>
    </source>
</evidence>
<organism evidence="1 2">
    <name type="scientific">Galbitalea soli</name>
    <dbReference type="NCBI Taxonomy" id="1268042"/>
    <lineage>
        <taxon>Bacteria</taxon>
        <taxon>Bacillati</taxon>
        <taxon>Actinomycetota</taxon>
        <taxon>Actinomycetes</taxon>
        <taxon>Micrococcales</taxon>
        <taxon>Microbacteriaceae</taxon>
        <taxon>Galbitalea</taxon>
    </lineage>
</organism>
<sequence>MKRIYYASGSVVTGDRTADAVVRYAEALASRVTSDTIAVPVRLADGTAGIAQLLIGPASQLVVVPEPQLTDETDDEAVLDELSLKTLRLSSPHPQPIDAQPNVYYAEGNDYNDALGDDLP</sequence>
<protein>
    <submittedName>
        <fullName evidence="1">Uncharacterized protein</fullName>
    </submittedName>
</protein>
<gene>
    <name evidence="1" type="ORF">G3T37_03840</name>
</gene>
<dbReference type="AlphaFoldDB" id="A0A7C9TQR2"/>
<evidence type="ECO:0000313" key="2">
    <source>
        <dbReference type="Proteomes" id="UP000479756"/>
    </source>
</evidence>